<dbReference type="eggNOG" id="KOG0118">
    <property type="taxonomic scope" value="Eukaryota"/>
</dbReference>
<dbReference type="InterPro" id="IPR000504">
    <property type="entry name" value="RRM_dom"/>
</dbReference>
<sequence>MSSMSNTLMSSLARRAASTTTIPVFQNPFLGLRCFCSSPSSSPSSSSTTSNNKLFVGGLSWSVDEKSLKDAFSSFGEVSEVRILYDKDSGRSRGFGFVHFLKEEDAVSAKDSMDGKALLGRPLRISFALEKVRGVPVVVPRLSNVGDSFNRGA</sequence>
<evidence type="ECO:0000313" key="4">
    <source>
        <dbReference type="EMBL" id="EXB37811.1"/>
    </source>
</evidence>
<dbReference type="AlphaFoldDB" id="W9QHY3"/>
<feature type="domain" description="RRM" evidence="3">
    <location>
        <begin position="52"/>
        <end position="130"/>
    </location>
</feature>
<evidence type="ECO:0000256" key="2">
    <source>
        <dbReference type="PROSITE-ProRule" id="PRU00176"/>
    </source>
</evidence>
<dbReference type="InterPro" id="IPR052462">
    <property type="entry name" value="SLIRP/GR-RBP-like"/>
</dbReference>
<evidence type="ECO:0000313" key="5">
    <source>
        <dbReference type="Proteomes" id="UP000030645"/>
    </source>
</evidence>
<dbReference type="SMART" id="SM00360">
    <property type="entry name" value="RRM"/>
    <property type="match status" value="1"/>
</dbReference>
<dbReference type="InterPro" id="IPR048289">
    <property type="entry name" value="RRM2_NsCP33-like"/>
</dbReference>
<dbReference type="PANTHER" id="PTHR48027">
    <property type="entry name" value="HETEROGENEOUS NUCLEAR RIBONUCLEOPROTEIN 87F-RELATED"/>
    <property type="match status" value="1"/>
</dbReference>
<dbReference type="PROSITE" id="PS50102">
    <property type="entry name" value="RRM"/>
    <property type="match status" value="1"/>
</dbReference>
<dbReference type="KEGG" id="mnt:21387578"/>
<dbReference type="EMBL" id="KE343661">
    <property type="protein sequence ID" value="EXB37811.1"/>
    <property type="molecule type" value="Genomic_DNA"/>
</dbReference>
<dbReference type="Gene3D" id="3.30.70.330">
    <property type="match status" value="1"/>
</dbReference>
<dbReference type="InterPro" id="IPR012677">
    <property type="entry name" value="Nucleotide-bd_a/b_plait_sf"/>
</dbReference>
<keyword evidence="5" id="KW-1185">Reference proteome</keyword>
<dbReference type="SUPFAM" id="SSF54928">
    <property type="entry name" value="RNA-binding domain, RBD"/>
    <property type="match status" value="1"/>
</dbReference>
<dbReference type="Pfam" id="PF00076">
    <property type="entry name" value="RRM_1"/>
    <property type="match status" value="1"/>
</dbReference>
<evidence type="ECO:0000259" key="3">
    <source>
        <dbReference type="PROSITE" id="PS50102"/>
    </source>
</evidence>
<keyword evidence="1 2" id="KW-0694">RNA-binding</keyword>
<dbReference type="Proteomes" id="UP000030645">
    <property type="component" value="Unassembled WGS sequence"/>
</dbReference>
<accession>W9QHY3</accession>
<dbReference type="CDD" id="cd21608">
    <property type="entry name" value="RRM2_NsCP33_like"/>
    <property type="match status" value="1"/>
</dbReference>
<reference evidence="5" key="1">
    <citation type="submission" date="2013-01" db="EMBL/GenBank/DDBJ databases">
        <title>Draft Genome Sequence of a Mulberry Tree, Morus notabilis C.K. Schneid.</title>
        <authorList>
            <person name="He N."/>
            <person name="Zhao S."/>
        </authorList>
    </citation>
    <scope>NUCLEOTIDE SEQUENCE</scope>
</reference>
<proteinExistence type="predicted"/>
<protein>
    <submittedName>
        <fullName evidence="4">Glycine-rich RNA-binding protein 2</fullName>
    </submittedName>
</protein>
<evidence type="ECO:0000256" key="1">
    <source>
        <dbReference type="ARBA" id="ARBA00022884"/>
    </source>
</evidence>
<dbReference type="GO" id="GO:0003723">
    <property type="term" value="F:RNA binding"/>
    <property type="evidence" value="ECO:0007669"/>
    <property type="project" value="UniProtKB-UniRule"/>
</dbReference>
<organism evidence="4 5">
    <name type="scientific">Morus notabilis</name>
    <dbReference type="NCBI Taxonomy" id="981085"/>
    <lineage>
        <taxon>Eukaryota</taxon>
        <taxon>Viridiplantae</taxon>
        <taxon>Streptophyta</taxon>
        <taxon>Embryophyta</taxon>
        <taxon>Tracheophyta</taxon>
        <taxon>Spermatophyta</taxon>
        <taxon>Magnoliopsida</taxon>
        <taxon>eudicotyledons</taxon>
        <taxon>Gunneridae</taxon>
        <taxon>Pentapetalae</taxon>
        <taxon>rosids</taxon>
        <taxon>fabids</taxon>
        <taxon>Rosales</taxon>
        <taxon>Moraceae</taxon>
        <taxon>Moreae</taxon>
        <taxon>Morus</taxon>
    </lineage>
</organism>
<name>W9QHY3_9ROSA</name>
<dbReference type="OrthoDB" id="439808at2759"/>
<dbReference type="InterPro" id="IPR035979">
    <property type="entry name" value="RBD_domain_sf"/>
</dbReference>
<gene>
    <name evidence="4" type="ORF">L484_004070</name>
</gene>
<dbReference type="STRING" id="981085.W9QHY3"/>